<evidence type="ECO:0000259" key="2">
    <source>
        <dbReference type="PROSITE" id="PS50157"/>
    </source>
</evidence>
<dbReference type="SMART" id="SM00355">
    <property type="entry name" value="ZnF_C2H2"/>
    <property type="match status" value="2"/>
</dbReference>
<keyword evidence="1" id="KW-0863">Zinc-finger</keyword>
<keyword evidence="3" id="KW-1185">Reference proteome</keyword>
<dbReference type="Pfam" id="PF00096">
    <property type="entry name" value="zf-C2H2"/>
    <property type="match status" value="1"/>
</dbReference>
<dbReference type="PROSITE" id="PS00028">
    <property type="entry name" value="ZINC_FINGER_C2H2_1"/>
    <property type="match status" value="1"/>
</dbReference>
<protein>
    <submittedName>
        <fullName evidence="4">Zinc finger protein 775-like</fullName>
    </submittedName>
</protein>
<dbReference type="GeneID" id="108567511"/>
<feature type="domain" description="C2H2-type" evidence="2">
    <location>
        <begin position="22"/>
        <end position="49"/>
    </location>
</feature>
<dbReference type="InterPro" id="IPR036236">
    <property type="entry name" value="Znf_C2H2_sf"/>
</dbReference>
<sequence length="80" mass="9623">MMNQIKTGYRYIQFEKDGNGRSVCPKCWNSYKQRSHLIRHLRYECGVDPKFKCTHCPRRFKQKSKLLTHVKSHYLDTQSS</sequence>
<reference evidence="4" key="1">
    <citation type="submission" date="2025-08" db="UniProtKB">
        <authorList>
            <consortium name="RefSeq"/>
        </authorList>
    </citation>
    <scope>IDENTIFICATION</scope>
    <source>
        <tissue evidence="4">Whole Larva</tissue>
    </source>
</reference>
<dbReference type="SUPFAM" id="SSF57667">
    <property type="entry name" value="beta-beta-alpha zinc fingers"/>
    <property type="match status" value="1"/>
</dbReference>
<proteinExistence type="predicted"/>
<evidence type="ECO:0000313" key="3">
    <source>
        <dbReference type="Proteomes" id="UP000695000"/>
    </source>
</evidence>
<feature type="domain" description="C2H2-type" evidence="2">
    <location>
        <begin position="51"/>
        <end position="78"/>
    </location>
</feature>
<keyword evidence="1" id="KW-0862">Zinc</keyword>
<dbReference type="Gene3D" id="3.30.160.60">
    <property type="entry name" value="Classic Zinc Finger"/>
    <property type="match status" value="1"/>
</dbReference>
<accession>A0ABM1N9L2</accession>
<dbReference type="Proteomes" id="UP000695000">
    <property type="component" value="Unplaced"/>
</dbReference>
<dbReference type="PROSITE" id="PS50157">
    <property type="entry name" value="ZINC_FINGER_C2H2_2"/>
    <property type="match status" value="2"/>
</dbReference>
<organism evidence="3 4">
    <name type="scientific">Nicrophorus vespilloides</name>
    <name type="common">Boreal carrion beetle</name>
    <dbReference type="NCBI Taxonomy" id="110193"/>
    <lineage>
        <taxon>Eukaryota</taxon>
        <taxon>Metazoa</taxon>
        <taxon>Ecdysozoa</taxon>
        <taxon>Arthropoda</taxon>
        <taxon>Hexapoda</taxon>
        <taxon>Insecta</taxon>
        <taxon>Pterygota</taxon>
        <taxon>Neoptera</taxon>
        <taxon>Endopterygota</taxon>
        <taxon>Coleoptera</taxon>
        <taxon>Polyphaga</taxon>
        <taxon>Staphyliniformia</taxon>
        <taxon>Silphidae</taxon>
        <taxon>Nicrophorinae</taxon>
        <taxon>Nicrophorus</taxon>
    </lineage>
</organism>
<gene>
    <name evidence="4" type="primary">LOC108567511</name>
</gene>
<evidence type="ECO:0000256" key="1">
    <source>
        <dbReference type="PROSITE-ProRule" id="PRU00042"/>
    </source>
</evidence>
<dbReference type="RefSeq" id="XP_017783512.1">
    <property type="nucleotide sequence ID" value="XM_017928023.1"/>
</dbReference>
<keyword evidence="1" id="KW-0479">Metal-binding</keyword>
<dbReference type="InterPro" id="IPR013087">
    <property type="entry name" value="Znf_C2H2_type"/>
</dbReference>
<name>A0ABM1N9L2_NICVS</name>
<evidence type="ECO:0000313" key="4">
    <source>
        <dbReference type="RefSeq" id="XP_017783512.1"/>
    </source>
</evidence>
<dbReference type="Pfam" id="PF13894">
    <property type="entry name" value="zf-C2H2_4"/>
    <property type="match status" value="1"/>
</dbReference>